<sequence>MNFELISEKLYYLQQFANGLVNSQLNHLTIFSVGVILLTGLLTSLTPCMLSMLPLTIAYIGGYESKGKLSSFVQSIYFAFGLATTLAVLGVGAAVFGKIYGQIGIGLPIIVSAIAIIMGLNLLEIIPLKLPNFVGDTDWIKENFPDSLRSYLLGVTFGLVASPCSTPVLITLLAYIANTQNIILGTVFLLSYAIGYVSPLILAGTFTGTLKKILSLRMITQWINPLSGAILLGFGVISLASRLSFNF</sequence>
<comment type="subcellular location">
    <subcellularLocation>
        <location evidence="1">Membrane</location>
        <topology evidence="1">Multi-pass membrane protein</topology>
    </subcellularLocation>
</comment>
<feature type="transmembrane region" description="Helical" evidence="6">
    <location>
        <begin position="76"/>
        <end position="97"/>
    </location>
</feature>
<name>A0ABR9V554_9CHRO</name>
<dbReference type="PANTHER" id="PTHR31272">
    <property type="entry name" value="CYTOCHROME C-TYPE BIOGENESIS PROTEIN HI_1454-RELATED"/>
    <property type="match status" value="1"/>
</dbReference>
<evidence type="ECO:0000313" key="8">
    <source>
        <dbReference type="EMBL" id="MBE9223017.1"/>
    </source>
</evidence>
<keyword evidence="5 6" id="KW-0472">Membrane</keyword>
<dbReference type="Pfam" id="PF02683">
    <property type="entry name" value="DsbD_TM"/>
    <property type="match status" value="1"/>
</dbReference>
<dbReference type="RefSeq" id="WP_193801183.1">
    <property type="nucleotide sequence ID" value="NZ_JADEWC010000021.1"/>
</dbReference>
<feature type="transmembrane region" description="Helical" evidence="6">
    <location>
        <begin position="30"/>
        <end position="55"/>
    </location>
</feature>
<dbReference type="PANTHER" id="PTHR31272:SF6">
    <property type="entry name" value="CYTOCHROME C-TYPE BIOGENESIS CCDA-LIKE CHLOROPLASTIC PROTEIN"/>
    <property type="match status" value="1"/>
</dbReference>
<evidence type="ECO:0000313" key="9">
    <source>
        <dbReference type="Proteomes" id="UP000654604"/>
    </source>
</evidence>
<keyword evidence="9" id="KW-1185">Reference proteome</keyword>
<organism evidence="8 9">
    <name type="scientific">Cyanobacterium stanieri LEGE 03274</name>
    <dbReference type="NCBI Taxonomy" id="1828756"/>
    <lineage>
        <taxon>Bacteria</taxon>
        <taxon>Bacillati</taxon>
        <taxon>Cyanobacteriota</taxon>
        <taxon>Cyanophyceae</taxon>
        <taxon>Oscillatoriophycideae</taxon>
        <taxon>Chroococcales</taxon>
        <taxon>Geminocystaceae</taxon>
        <taxon>Cyanobacterium</taxon>
    </lineage>
</organism>
<reference evidence="8 9" key="1">
    <citation type="submission" date="2020-10" db="EMBL/GenBank/DDBJ databases">
        <authorList>
            <person name="Castelo-Branco R."/>
            <person name="Eusebio N."/>
            <person name="Adriana R."/>
            <person name="Vieira A."/>
            <person name="Brugerolle De Fraissinette N."/>
            <person name="Rezende De Castro R."/>
            <person name="Schneider M.P."/>
            <person name="Vasconcelos V."/>
            <person name="Leao P.N."/>
        </authorList>
    </citation>
    <scope>NUCLEOTIDE SEQUENCE [LARGE SCALE GENOMIC DNA]</scope>
    <source>
        <strain evidence="8 9">LEGE 03274</strain>
    </source>
</reference>
<feature type="transmembrane region" description="Helical" evidence="6">
    <location>
        <begin position="103"/>
        <end position="123"/>
    </location>
</feature>
<dbReference type="InterPro" id="IPR051790">
    <property type="entry name" value="Cytochrome_c-biogenesis_DsbD"/>
</dbReference>
<comment type="similarity">
    <text evidence="2">Belongs to the DsbD family.</text>
</comment>
<evidence type="ECO:0000256" key="1">
    <source>
        <dbReference type="ARBA" id="ARBA00004141"/>
    </source>
</evidence>
<feature type="domain" description="Cytochrome C biogenesis protein transmembrane" evidence="7">
    <location>
        <begin position="31"/>
        <end position="210"/>
    </location>
</feature>
<evidence type="ECO:0000256" key="4">
    <source>
        <dbReference type="ARBA" id="ARBA00022989"/>
    </source>
</evidence>
<dbReference type="EMBL" id="JADEWC010000021">
    <property type="protein sequence ID" value="MBE9223017.1"/>
    <property type="molecule type" value="Genomic_DNA"/>
</dbReference>
<keyword evidence="4 6" id="KW-1133">Transmembrane helix</keyword>
<evidence type="ECO:0000256" key="3">
    <source>
        <dbReference type="ARBA" id="ARBA00022692"/>
    </source>
</evidence>
<evidence type="ECO:0000256" key="2">
    <source>
        <dbReference type="ARBA" id="ARBA00006143"/>
    </source>
</evidence>
<feature type="transmembrane region" description="Helical" evidence="6">
    <location>
        <begin position="151"/>
        <end position="176"/>
    </location>
</feature>
<accession>A0ABR9V554</accession>
<evidence type="ECO:0000259" key="7">
    <source>
        <dbReference type="Pfam" id="PF02683"/>
    </source>
</evidence>
<proteinExistence type="inferred from homology"/>
<dbReference type="InterPro" id="IPR003834">
    <property type="entry name" value="Cyt_c_assmbl_TM_dom"/>
</dbReference>
<keyword evidence="3 6" id="KW-0812">Transmembrane</keyword>
<feature type="transmembrane region" description="Helical" evidence="6">
    <location>
        <begin position="222"/>
        <end position="245"/>
    </location>
</feature>
<feature type="transmembrane region" description="Helical" evidence="6">
    <location>
        <begin position="182"/>
        <end position="210"/>
    </location>
</feature>
<dbReference type="Proteomes" id="UP000654604">
    <property type="component" value="Unassembled WGS sequence"/>
</dbReference>
<protein>
    <submittedName>
        <fullName evidence="8">Sulfite exporter TauE/SafE family protein</fullName>
    </submittedName>
</protein>
<evidence type="ECO:0000256" key="5">
    <source>
        <dbReference type="ARBA" id="ARBA00023136"/>
    </source>
</evidence>
<comment type="caution">
    <text evidence="8">The sequence shown here is derived from an EMBL/GenBank/DDBJ whole genome shotgun (WGS) entry which is preliminary data.</text>
</comment>
<gene>
    <name evidence="8" type="ORF">IQ215_09955</name>
</gene>
<evidence type="ECO:0000256" key="6">
    <source>
        <dbReference type="SAM" id="Phobius"/>
    </source>
</evidence>